<feature type="compositionally biased region" description="Gly residues" evidence="1">
    <location>
        <begin position="15"/>
        <end position="24"/>
    </location>
</feature>
<proteinExistence type="predicted"/>
<organism evidence="2 3">
    <name type="scientific">Brassica cretica</name>
    <name type="common">Mustard</name>
    <dbReference type="NCBI Taxonomy" id="69181"/>
    <lineage>
        <taxon>Eukaryota</taxon>
        <taxon>Viridiplantae</taxon>
        <taxon>Streptophyta</taxon>
        <taxon>Embryophyta</taxon>
        <taxon>Tracheophyta</taxon>
        <taxon>Spermatophyta</taxon>
        <taxon>Magnoliopsida</taxon>
        <taxon>eudicotyledons</taxon>
        <taxon>Gunneridae</taxon>
        <taxon>Pentapetalae</taxon>
        <taxon>rosids</taxon>
        <taxon>malvids</taxon>
        <taxon>Brassicales</taxon>
        <taxon>Brassicaceae</taxon>
        <taxon>Brassiceae</taxon>
        <taxon>Brassica</taxon>
    </lineage>
</organism>
<evidence type="ECO:0000256" key="1">
    <source>
        <dbReference type="SAM" id="MobiDB-lite"/>
    </source>
</evidence>
<dbReference type="EMBL" id="QGKV02000649">
    <property type="protein sequence ID" value="KAF3578586.1"/>
    <property type="molecule type" value="Genomic_DNA"/>
</dbReference>
<name>A0ABQ7DM81_BRACR</name>
<evidence type="ECO:0000313" key="3">
    <source>
        <dbReference type="Proteomes" id="UP000266723"/>
    </source>
</evidence>
<sequence length="236" mass="25995">MSSNLFDDEEDRSSGGCGGYGGEGGYEDGKREGRYKRLVDTMVVGVVIRKVEVVVGSEVLGLRNAKRINNLHGGVTEGSHVRGVLIQIGRNSPVPQCSKTSIDSSVFSGVISFFGHDSEIIHEWICGVSAYTLLQENRSTSFCYWRLRDMSSLRCLDIGVGFVCQLLALLIVSEMCKFKQLAWDMGAIYIAVYTYARRTDFFWGLVRDGATVLRYHPWNGLAVKSSSSVGLPEGKS</sequence>
<dbReference type="Proteomes" id="UP000266723">
    <property type="component" value="Unassembled WGS sequence"/>
</dbReference>
<reference evidence="2 3" key="1">
    <citation type="journal article" date="2020" name="BMC Genomics">
        <title>Intraspecific diversification of the crop wild relative Brassica cretica Lam. using demographic model selection.</title>
        <authorList>
            <person name="Kioukis A."/>
            <person name="Michalopoulou V.A."/>
            <person name="Briers L."/>
            <person name="Pirintsos S."/>
            <person name="Studholme D.J."/>
            <person name="Pavlidis P."/>
            <person name="Sarris P.F."/>
        </authorList>
    </citation>
    <scope>NUCLEOTIDE SEQUENCE [LARGE SCALE GENOMIC DNA]</scope>
    <source>
        <strain evidence="3">cv. PFS-1207/04</strain>
    </source>
</reference>
<accession>A0ABQ7DM81</accession>
<feature type="compositionally biased region" description="Acidic residues" evidence="1">
    <location>
        <begin position="1"/>
        <end position="11"/>
    </location>
</feature>
<feature type="region of interest" description="Disordered" evidence="1">
    <location>
        <begin position="1"/>
        <end position="24"/>
    </location>
</feature>
<comment type="caution">
    <text evidence="2">The sequence shown here is derived from an EMBL/GenBank/DDBJ whole genome shotgun (WGS) entry which is preliminary data.</text>
</comment>
<protein>
    <submittedName>
        <fullName evidence="2">Uncharacterized protein</fullName>
    </submittedName>
</protein>
<keyword evidence="3" id="KW-1185">Reference proteome</keyword>
<gene>
    <name evidence="2" type="ORF">DY000_02032119</name>
</gene>
<evidence type="ECO:0000313" key="2">
    <source>
        <dbReference type="EMBL" id="KAF3578586.1"/>
    </source>
</evidence>